<dbReference type="Proteomes" id="UP000050360">
    <property type="component" value="Unassembled WGS sequence"/>
</dbReference>
<keyword evidence="1" id="KW-0812">Transmembrane</keyword>
<sequence length="399" mass="44837">MNYAIALQRGNENMNRKLLLILFALIVILIAAISYYGIKPSVKSETLPEIELPQGFRIDSFAENMGGSPVSYPGQNPGTRMMLLKDGVLFVTVPKMGRVVALPDRNNDKKSDETIIFIDNLNNPHGIDYYEGWFYIAEENRVIRVKDNDNNLIADRDIIEVLIDDLSAGGHSTRTLKIHNNSLFVSIGSSCNVCIEENERRAAILKCTLEGKDCKVFAKGLRNAVGMVIHPVTGQMYATENGRDYLGDDLPPDEVNLIREGKNYGWPICYGKNIHDTDFDKNVYIRNPCMEPYETQSLIDLQAHSAPLGLAFYYGDNFPQEYRGDLFVAFHGSWNRKVPTGYKIISIDMNDYSVKDFATGWLNDSNVLGRPVDIIVADDGSLFVSDDNAGKIYRIFYGE</sequence>
<accession>A0A0P8A5N6</accession>
<dbReference type="SUPFAM" id="SSF50952">
    <property type="entry name" value="Soluble quinoprotein glucose dehydrogenase"/>
    <property type="match status" value="1"/>
</dbReference>
<dbReference type="Gene3D" id="2.120.10.30">
    <property type="entry name" value="TolB, C-terminal domain"/>
    <property type="match status" value="1"/>
</dbReference>
<dbReference type="AlphaFoldDB" id="A0A0P8A5N6"/>
<keyword evidence="1" id="KW-1133">Transmembrane helix</keyword>
<evidence type="ECO:0000256" key="1">
    <source>
        <dbReference type="SAM" id="Phobius"/>
    </source>
</evidence>
<evidence type="ECO:0000259" key="2">
    <source>
        <dbReference type="Pfam" id="PF22807"/>
    </source>
</evidence>
<comment type="caution">
    <text evidence="3">The sequence shown here is derived from an EMBL/GenBank/DDBJ whole genome shotgun (WGS) entry which is preliminary data.</text>
</comment>
<organism evidence="3 4">
    <name type="scientific">Candidatus Methanoperedens nitratireducens</name>
    <dbReference type="NCBI Taxonomy" id="1392998"/>
    <lineage>
        <taxon>Archaea</taxon>
        <taxon>Methanobacteriati</taxon>
        <taxon>Methanobacteriota</taxon>
        <taxon>Stenosarchaea group</taxon>
        <taxon>Methanomicrobia</taxon>
        <taxon>Methanosarcinales</taxon>
        <taxon>ANME-2 cluster</taxon>
        <taxon>Candidatus Methanoperedentaceae</taxon>
        <taxon>Candidatus Methanoperedens</taxon>
    </lineage>
</organism>
<dbReference type="PANTHER" id="PTHR33546">
    <property type="entry name" value="LARGE, MULTIFUNCTIONAL SECRETED PROTEIN-RELATED"/>
    <property type="match status" value="1"/>
</dbReference>
<proteinExistence type="predicted"/>
<name>A0A0P8A5N6_9EURY</name>
<dbReference type="EMBL" id="LKCM01000142">
    <property type="protein sequence ID" value="KPQ43452.1"/>
    <property type="molecule type" value="Genomic_DNA"/>
</dbReference>
<dbReference type="InterPro" id="IPR011042">
    <property type="entry name" value="6-blade_b-propeller_TolB-like"/>
</dbReference>
<dbReference type="Pfam" id="PF22807">
    <property type="entry name" value="TrAA12"/>
    <property type="match status" value="1"/>
</dbReference>
<protein>
    <submittedName>
        <fullName evidence="3">L-sorbosone dehydrogenase</fullName>
    </submittedName>
</protein>
<evidence type="ECO:0000313" key="4">
    <source>
        <dbReference type="Proteomes" id="UP000050360"/>
    </source>
</evidence>
<evidence type="ECO:0000313" key="3">
    <source>
        <dbReference type="EMBL" id="KPQ43452.1"/>
    </source>
</evidence>
<dbReference type="InterPro" id="IPR011041">
    <property type="entry name" value="Quinoprot_gluc/sorb_DH_b-prop"/>
</dbReference>
<feature type="transmembrane region" description="Helical" evidence="1">
    <location>
        <begin position="18"/>
        <end position="38"/>
    </location>
</feature>
<dbReference type="InterPro" id="IPR054539">
    <property type="entry name" value="Beta-prop_PDH"/>
</dbReference>
<feature type="domain" description="Pyrroloquinoline quinone-dependent pyranose dehydrogenase beta-propeller" evidence="2">
    <location>
        <begin position="86"/>
        <end position="394"/>
    </location>
</feature>
<dbReference type="PANTHER" id="PTHR33546:SF1">
    <property type="entry name" value="LARGE, MULTIFUNCTIONAL SECRETED PROTEIN"/>
    <property type="match status" value="1"/>
</dbReference>
<keyword evidence="1" id="KW-0472">Membrane</keyword>
<dbReference type="PATRIC" id="fig|1719120.3.peg.2169"/>
<reference evidence="3 4" key="1">
    <citation type="submission" date="2015-09" db="EMBL/GenBank/DDBJ databases">
        <title>A metagenomics-based metabolic model of nitrate-dependent anaerobic oxidation of methane by Methanoperedens-like archaea.</title>
        <authorList>
            <person name="Arshad A."/>
            <person name="Speth D.R."/>
            <person name="De Graaf R.M."/>
            <person name="Op Den Camp H.J."/>
            <person name="Jetten M.S."/>
            <person name="Welte C.U."/>
        </authorList>
    </citation>
    <scope>NUCLEOTIDE SEQUENCE [LARGE SCALE GENOMIC DNA]</scope>
</reference>
<gene>
    <name evidence="3" type="ORF">MPEBLZ_01987</name>
</gene>